<dbReference type="SUPFAM" id="SSF46689">
    <property type="entry name" value="Homeodomain-like"/>
    <property type="match status" value="2"/>
</dbReference>
<dbReference type="SMART" id="SM00342">
    <property type="entry name" value="HTH_ARAC"/>
    <property type="match status" value="1"/>
</dbReference>
<keyword evidence="1" id="KW-0805">Transcription regulation</keyword>
<dbReference type="Proteomes" id="UP001501791">
    <property type="component" value="Unassembled WGS sequence"/>
</dbReference>
<evidence type="ECO:0000313" key="5">
    <source>
        <dbReference type="EMBL" id="GAA1562101.1"/>
    </source>
</evidence>
<dbReference type="PANTHER" id="PTHR46796:SF7">
    <property type="entry name" value="ARAC FAMILY TRANSCRIPTIONAL REGULATOR"/>
    <property type="match status" value="1"/>
</dbReference>
<name>A0ABP4NI55_9MICO</name>
<dbReference type="Gene3D" id="1.10.10.60">
    <property type="entry name" value="Homeodomain-like"/>
    <property type="match status" value="2"/>
</dbReference>
<dbReference type="RefSeq" id="WP_346037335.1">
    <property type="nucleotide sequence ID" value="NZ_BAAALY010000019.1"/>
</dbReference>
<organism evidence="5 6">
    <name type="scientific">Brevibacterium picturae</name>
    <dbReference type="NCBI Taxonomy" id="260553"/>
    <lineage>
        <taxon>Bacteria</taxon>
        <taxon>Bacillati</taxon>
        <taxon>Actinomycetota</taxon>
        <taxon>Actinomycetes</taxon>
        <taxon>Micrococcales</taxon>
        <taxon>Brevibacteriaceae</taxon>
        <taxon>Brevibacterium</taxon>
    </lineage>
</organism>
<reference evidence="6" key="1">
    <citation type="journal article" date="2019" name="Int. J. Syst. Evol. Microbiol.">
        <title>The Global Catalogue of Microorganisms (GCM) 10K type strain sequencing project: providing services to taxonomists for standard genome sequencing and annotation.</title>
        <authorList>
            <consortium name="The Broad Institute Genomics Platform"/>
            <consortium name="The Broad Institute Genome Sequencing Center for Infectious Disease"/>
            <person name="Wu L."/>
            <person name="Ma J."/>
        </authorList>
    </citation>
    <scope>NUCLEOTIDE SEQUENCE [LARGE SCALE GENOMIC DNA]</scope>
    <source>
        <strain evidence="6">JCM 13319</strain>
    </source>
</reference>
<keyword evidence="6" id="KW-1185">Reference proteome</keyword>
<dbReference type="InterPro" id="IPR009057">
    <property type="entry name" value="Homeodomain-like_sf"/>
</dbReference>
<accession>A0ABP4NI55</accession>
<dbReference type="EMBL" id="BAAALY010000019">
    <property type="protein sequence ID" value="GAA1562101.1"/>
    <property type="molecule type" value="Genomic_DNA"/>
</dbReference>
<evidence type="ECO:0000256" key="3">
    <source>
        <dbReference type="ARBA" id="ARBA00023163"/>
    </source>
</evidence>
<sequence length="318" mass="35628">MKAADKTRGLGSVRYAELTQFVPVAARSSTIHKPIGPIAYACVKLIFVRSGSAIVLSEFGEEPVTVGDMVALGANTLCGSQPEGSITVTTIYLDRDYVVDQVFWQYAALLADRWEAQDFADELYSEPAQILHLGEDRAGMLSPWLDSLVALTLDGPSPVHFYRMQALLFAVLDVIAPYAKTTPVRRSATQRKTKCGEPPFSRKFAPLRAEARQAVELLCQEPERRWTLQELATAVHLSPSQLGRVFVDAYGKTPMTYLMTLRAGHLAQLLRETDMQIEHAMREVGWYSRGHAARMFRQAVGVTPIRYRQLNRERRRTA</sequence>
<evidence type="ECO:0000256" key="1">
    <source>
        <dbReference type="ARBA" id="ARBA00023015"/>
    </source>
</evidence>
<dbReference type="Pfam" id="PF12833">
    <property type="entry name" value="HTH_18"/>
    <property type="match status" value="1"/>
</dbReference>
<dbReference type="PANTHER" id="PTHR46796">
    <property type="entry name" value="HTH-TYPE TRANSCRIPTIONAL ACTIVATOR RHAS-RELATED"/>
    <property type="match status" value="1"/>
</dbReference>
<dbReference type="PROSITE" id="PS01124">
    <property type="entry name" value="HTH_ARAC_FAMILY_2"/>
    <property type="match status" value="1"/>
</dbReference>
<evidence type="ECO:0000259" key="4">
    <source>
        <dbReference type="PROSITE" id="PS01124"/>
    </source>
</evidence>
<gene>
    <name evidence="5" type="ORF">GCM10009691_39870</name>
</gene>
<evidence type="ECO:0000256" key="2">
    <source>
        <dbReference type="ARBA" id="ARBA00023125"/>
    </source>
</evidence>
<feature type="domain" description="HTH araC/xylS-type" evidence="4">
    <location>
        <begin position="212"/>
        <end position="310"/>
    </location>
</feature>
<protein>
    <recommendedName>
        <fullName evidence="4">HTH araC/xylS-type domain-containing protein</fullName>
    </recommendedName>
</protein>
<keyword evidence="2" id="KW-0238">DNA-binding</keyword>
<dbReference type="InterPro" id="IPR018060">
    <property type="entry name" value="HTH_AraC"/>
</dbReference>
<dbReference type="InterPro" id="IPR050204">
    <property type="entry name" value="AraC_XylS_family_regulators"/>
</dbReference>
<evidence type="ECO:0000313" key="6">
    <source>
        <dbReference type="Proteomes" id="UP001501791"/>
    </source>
</evidence>
<comment type="caution">
    <text evidence="5">The sequence shown here is derived from an EMBL/GenBank/DDBJ whole genome shotgun (WGS) entry which is preliminary data.</text>
</comment>
<keyword evidence="3" id="KW-0804">Transcription</keyword>
<proteinExistence type="predicted"/>